<evidence type="ECO:0000313" key="1">
    <source>
        <dbReference type="EMBL" id="KKL14168.1"/>
    </source>
</evidence>
<accession>A0A0F9DQF4</accession>
<gene>
    <name evidence="1" type="ORF">LCGC14_2518460</name>
</gene>
<name>A0A0F9DQF4_9ZZZZ</name>
<dbReference type="EMBL" id="LAZR01040565">
    <property type="protein sequence ID" value="KKL14168.1"/>
    <property type="molecule type" value="Genomic_DNA"/>
</dbReference>
<organism evidence="1">
    <name type="scientific">marine sediment metagenome</name>
    <dbReference type="NCBI Taxonomy" id="412755"/>
    <lineage>
        <taxon>unclassified sequences</taxon>
        <taxon>metagenomes</taxon>
        <taxon>ecological metagenomes</taxon>
    </lineage>
</organism>
<reference evidence="1" key="1">
    <citation type="journal article" date="2015" name="Nature">
        <title>Complex archaea that bridge the gap between prokaryotes and eukaryotes.</title>
        <authorList>
            <person name="Spang A."/>
            <person name="Saw J.H."/>
            <person name="Jorgensen S.L."/>
            <person name="Zaremba-Niedzwiedzka K."/>
            <person name="Martijn J."/>
            <person name="Lind A.E."/>
            <person name="van Eijk R."/>
            <person name="Schleper C."/>
            <person name="Guy L."/>
            <person name="Ettema T.J."/>
        </authorList>
    </citation>
    <scope>NUCLEOTIDE SEQUENCE</scope>
</reference>
<sequence>MKKVFLISVCMFFISVTSVFAIRNLATTTTYNSNTLIKTGPGFIYSVSFVATSNGGDFILLDAISDTTDTGAFTDVKAEGSEATADDGDFQDYTKKPLRFRTGLYLKINDGYAIVTYE</sequence>
<dbReference type="AlphaFoldDB" id="A0A0F9DQF4"/>
<protein>
    <submittedName>
        <fullName evidence="1">Uncharacterized protein</fullName>
    </submittedName>
</protein>
<proteinExistence type="predicted"/>
<comment type="caution">
    <text evidence="1">The sequence shown here is derived from an EMBL/GenBank/DDBJ whole genome shotgun (WGS) entry which is preliminary data.</text>
</comment>